<dbReference type="AlphaFoldDB" id="A0A091MPV4"/>
<evidence type="ECO:0000313" key="1">
    <source>
        <dbReference type="EMBL" id="KFP63585.1"/>
    </source>
</evidence>
<dbReference type="Proteomes" id="UP000054116">
    <property type="component" value="Unassembled WGS sequence"/>
</dbReference>
<evidence type="ECO:0000313" key="2">
    <source>
        <dbReference type="Proteomes" id="UP000054116"/>
    </source>
</evidence>
<proteinExistence type="predicted"/>
<protein>
    <submittedName>
        <fullName evidence="1">Uncharacterized protein</fullName>
    </submittedName>
</protein>
<reference evidence="1 2" key="1">
    <citation type="submission" date="2014-04" db="EMBL/GenBank/DDBJ databases">
        <title>Genome evolution of avian class.</title>
        <authorList>
            <person name="Zhang G."/>
            <person name="Li C."/>
        </authorList>
    </citation>
    <scope>NUCLEOTIDE SEQUENCE [LARGE SCALE GENOMIC DNA]</scope>
    <source>
        <strain evidence="1">BGI_N322</strain>
    </source>
</reference>
<feature type="non-terminal residue" evidence="1">
    <location>
        <position position="52"/>
    </location>
</feature>
<name>A0A091MPV4_CARIC</name>
<keyword evidence="2" id="KW-1185">Reference proteome</keyword>
<accession>A0A091MPV4</accession>
<organism evidence="1 2">
    <name type="scientific">Cariama cristata</name>
    <name type="common">Red-legged seriema</name>
    <dbReference type="NCBI Taxonomy" id="54380"/>
    <lineage>
        <taxon>Eukaryota</taxon>
        <taxon>Metazoa</taxon>
        <taxon>Chordata</taxon>
        <taxon>Craniata</taxon>
        <taxon>Vertebrata</taxon>
        <taxon>Euteleostomi</taxon>
        <taxon>Archelosauria</taxon>
        <taxon>Archosauria</taxon>
        <taxon>Dinosauria</taxon>
        <taxon>Saurischia</taxon>
        <taxon>Theropoda</taxon>
        <taxon>Coelurosauria</taxon>
        <taxon>Aves</taxon>
        <taxon>Neognathae</taxon>
        <taxon>Neoaves</taxon>
        <taxon>Telluraves</taxon>
        <taxon>Australaves</taxon>
        <taxon>Cariamiformes</taxon>
        <taxon>Cariamidae</taxon>
        <taxon>Cariama</taxon>
    </lineage>
</organism>
<gene>
    <name evidence="1" type="ORF">N322_06770</name>
</gene>
<sequence length="52" mass="6143">KLCQGKFRLEMRKHFFTDRVVRHWNGLPRELVESPSLKVFKKSLDVALSAMI</sequence>
<dbReference type="EMBL" id="KK512448">
    <property type="protein sequence ID" value="KFP63585.1"/>
    <property type="molecule type" value="Genomic_DNA"/>
</dbReference>
<feature type="non-terminal residue" evidence="1">
    <location>
        <position position="1"/>
    </location>
</feature>